<evidence type="ECO:0000256" key="4">
    <source>
        <dbReference type="PIRSR" id="PIRSR000429-1"/>
    </source>
</evidence>
<dbReference type="Gene3D" id="3.40.47.10">
    <property type="match status" value="1"/>
</dbReference>
<dbReference type="PANTHER" id="PTHR18919">
    <property type="entry name" value="ACETYL-COA C-ACYLTRANSFERASE"/>
    <property type="match status" value="1"/>
</dbReference>
<dbReference type="RefSeq" id="WP_054256288.1">
    <property type="nucleotide sequence ID" value="NZ_CYIG01000016.1"/>
</dbReference>
<evidence type="ECO:0000313" key="9">
    <source>
        <dbReference type="Proteomes" id="UP000183656"/>
    </source>
</evidence>
<dbReference type="InterPro" id="IPR020616">
    <property type="entry name" value="Thiolase_N"/>
</dbReference>
<sequence length="392" mass="39723">MALNAGWPIIGWARTPVAPVGGALRHCQPHDLGAPLVRHLLAQAGLPADAVDAVVLGNALGAGGNPARLLALAAGLPERTQALTVDTQCCAGMDAVTQACGLLALGQAQVVLAGGAEAWSRAPIRMHRPGGTEAPQPYEQPAFTPWPTRDPDMLDAAADTAAHQALARSAQDAYALHSHAQACRLRTAPPPEIVPVAGLAHDAYPRALTPARAARMPAVRQRASAQGLDCSLSPLAIAPKADGAALLLLAHPAACRRWGLRPRAAWRDACTLGGAPEAPMLCAQQAALALLRRHALAPAALGAVELHDAFAAQGLAFAAALGLPWQALNAEGSGLARGHPIGASGAIALVRALARRAAVAATQPQALALACVAGAGGLGSATLLGAWNDPND</sequence>
<evidence type="ECO:0000256" key="5">
    <source>
        <dbReference type="RuleBase" id="RU003557"/>
    </source>
</evidence>
<evidence type="ECO:0000256" key="2">
    <source>
        <dbReference type="ARBA" id="ARBA00022679"/>
    </source>
</evidence>
<keyword evidence="3 5" id="KW-0012">Acyltransferase</keyword>
<evidence type="ECO:0000256" key="1">
    <source>
        <dbReference type="ARBA" id="ARBA00010982"/>
    </source>
</evidence>
<dbReference type="AlphaFoldDB" id="A0A1I7GQI9"/>
<dbReference type="InterPro" id="IPR020617">
    <property type="entry name" value="Thiolase_C"/>
</dbReference>
<dbReference type="InterPro" id="IPR002155">
    <property type="entry name" value="Thiolase"/>
</dbReference>
<gene>
    <name evidence="8" type="ORF">SAMN04489707_100687</name>
</gene>
<evidence type="ECO:0000259" key="7">
    <source>
        <dbReference type="Pfam" id="PF02803"/>
    </source>
</evidence>
<dbReference type="GO" id="GO:0003988">
    <property type="term" value="F:acetyl-CoA C-acyltransferase activity"/>
    <property type="evidence" value="ECO:0007669"/>
    <property type="project" value="UniProtKB-ARBA"/>
</dbReference>
<evidence type="ECO:0000259" key="6">
    <source>
        <dbReference type="Pfam" id="PF00108"/>
    </source>
</evidence>
<dbReference type="InterPro" id="IPR016039">
    <property type="entry name" value="Thiolase-like"/>
</dbReference>
<feature type="active site" description="Acyl-thioester intermediate" evidence="4">
    <location>
        <position position="89"/>
    </location>
</feature>
<keyword evidence="9" id="KW-1185">Reference proteome</keyword>
<reference evidence="8 9" key="1">
    <citation type="submission" date="2016-10" db="EMBL/GenBank/DDBJ databases">
        <authorList>
            <person name="de Groot N.N."/>
        </authorList>
    </citation>
    <scope>NUCLEOTIDE SEQUENCE [LARGE SCALE GENOMIC DNA]</scope>
    <source>
        <strain evidence="8 9">R-24608</strain>
    </source>
</reference>
<accession>A0A1I7GQI9</accession>
<evidence type="ECO:0000256" key="3">
    <source>
        <dbReference type="ARBA" id="ARBA00023315"/>
    </source>
</evidence>
<comment type="similarity">
    <text evidence="1 5">Belongs to the thiolase-like superfamily. Thiolase family.</text>
</comment>
<feature type="active site" description="Proton acceptor" evidence="4">
    <location>
        <position position="339"/>
    </location>
</feature>
<name>A0A1I7GQI9_9BURK</name>
<protein>
    <submittedName>
        <fullName evidence="8">Acetyl-CoA C-acetyltransferase</fullName>
    </submittedName>
</protein>
<dbReference type="Proteomes" id="UP000183656">
    <property type="component" value="Unassembled WGS sequence"/>
</dbReference>
<dbReference type="SUPFAM" id="SSF53901">
    <property type="entry name" value="Thiolase-like"/>
    <property type="match status" value="1"/>
</dbReference>
<organism evidence="8 9">
    <name type="scientific">Paenacidovorax caeni</name>
    <dbReference type="NCBI Taxonomy" id="343013"/>
    <lineage>
        <taxon>Bacteria</taxon>
        <taxon>Pseudomonadati</taxon>
        <taxon>Pseudomonadota</taxon>
        <taxon>Betaproteobacteria</taxon>
        <taxon>Burkholderiales</taxon>
        <taxon>Comamonadaceae</taxon>
        <taxon>Paenacidovorax</taxon>
    </lineage>
</organism>
<feature type="domain" description="Thiolase C-terminal" evidence="7">
    <location>
        <begin position="262"/>
        <end position="384"/>
    </location>
</feature>
<keyword evidence="2 5" id="KW-0808">Transferase</keyword>
<feature type="active site" description="Proton acceptor" evidence="4">
    <location>
        <position position="371"/>
    </location>
</feature>
<dbReference type="EMBL" id="FPBX01000006">
    <property type="protein sequence ID" value="SFU50506.1"/>
    <property type="molecule type" value="Genomic_DNA"/>
</dbReference>
<dbReference type="Pfam" id="PF00108">
    <property type="entry name" value="Thiolase_N"/>
    <property type="match status" value="1"/>
</dbReference>
<dbReference type="PIRSF" id="PIRSF000429">
    <property type="entry name" value="Ac-CoA_Ac_transf"/>
    <property type="match status" value="1"/>
</dbReference>
<dbReference type="STRING" id="343013.SAMN04489707_100687"/>
<feature type="domain" description="Thiolase N-terminal" evidence="6">
    <location>
        <begin position="9"/>
        <end position="198"/>
    </location>
</feature>
<dbReference type="PANTHER" id="PTHR18919:SF107">
    <property type="entry name" value="ACETYL-COA ACETYLTRANSFERASE, CYTOSOLIC"/>
    <property type="match status" value="1"/>
</dbReference>
<evidence type="ECO:0000313" key="8">
    <source>
        <dbReference type="EMBL" id="SFU50506.1"/>
    </source>
</evidence>
<dbReference type="Pfam" id="PF02803">
    <property type="entry name" value="Thiolase_C"/>
    <property type="match status" value="1"/>
</dbReference>
<proteinExistence type="inferred from homology"/>